<dbReference type="STRING" id="298654.FraEuI1c_6690"/>
<dbReference type="AlphaFoldDB" id="E3JB39"/>
<evidence type="ECO:0000313" key="3">
    <source>
        <dbReference type="Proteomes" id="UP000002484"/>
    </source>
</evidence>
<dbReference type="HOGENOM" id="CLU_089571_0_0_11"/>
<dbReference type="RefSeq" id="WP_013427771.1">
    <property type="nucleotide sequence ID" value="NC_014666.1"/>
</dbReference>
<dbReference type="GO" id="GO:0008757">
    <property type="term" value="F:S-adenosylmethionine-dependent methyltransferase activity"/>
    <property type="evidence" value="ECO:0007669"/>
    <property type="project" value="InterPro"/>
</dbReference>
<dbReference type="Gene3D" id="3.40.50.150">
    <property type="entry name" value="Vaccinia Virus protein VP39"/>
    <property type="match status" value="1"/>
</dbReference>
<dbReference type="Pfam" id="PF08241">
    <property type="entry name" value="Methyltransf_11"/>
    <property type="match status" value="1"/>
</dbReference>
<evidence type="ECO:0000313" key="2">
    <source>
        <dbReference type="EMBL" id="ADP84660.1"/>
    </source>
</evidence>
<organism evidence="2 3">
    <name type="scientific">Pseudofrankia inefficax (strain DSM 45817 / CECT 9037 / DDB 130130 / EuI1c)</name>
    <name type="common">Frankia inefficax</name>
    <dbReference type="NCBI Taxonomy" id="298654"/>
    <lineage>
        <taxon>Bacteria</taxon>
        <taxon>Bacillati</taxon>
        <taxon>Actinomycetota</taxon>
        <taxon>Actinomycetes</taxon>
        <taxon>Frankiales</taxon>
        <taxon>Frankiaceae</taxon>
        <taxon>Pseudofrankia</taxon>
    </lineage>
</organism>
<dbReference type="InterPro" id="IPR050508">
    <property type="entry name" value="Methyltransf_Superfamily"/>
</dbReference>
<feature type="domain" description="Methyltransferase type 11" evidence="1">
    <location>
        <begin position="41"/>
        <end position="130"/>
    </location>
</feature>
<dbReference type="CDD" id="cd02440">
    <property type="entry name" value="AdoMet_MTases"/>
    <property type="match status" value="1"/>
</dbReference>
<dbReference type="InterPro" id="IPR013216">
    <property type="entry name" value="Methyltransf_11"/>
</dbReference>
<sequence>MPNSVNFDRMADRYDATRGGEQRGSLVAEDVAPHLPKGRLLEIGVGTGLIAAAFAGLGREVVGIDLSEKMLAHATRRVPGRVVRADASKLPVADGCVDACLAVHVMHLVGDAPAVVAEVARVLRPGGRFAVVGGGANVDLSDITETMMGMQSQLERGALKERGAQVAALATTAERAGLRLVEDLVSVHEVGQTTPAQAAEGVEQRLWSRLWDLSAETWAEVVEPTIVLLRRLPDQDRPRSSVLRSPVQIFEAPAV</sequence>
<dbReference type="EMBL" id="CP002299">
    <property type="protein sequence ID" value="ADP84660.1"/>
    <property type="molecule type" value="Genomic_DNA"/>
</dbReference>
<dbReference type="InParanoid" id="E3JB39"/>
<keyword evidence="3" id="KW-1185">Reference proteome</keyword>
<protein>
    <submittedName>
        <fullName evidence="2">Methyltransferase type 11</fullName>
    </submittedName>
</protein>
<keyword evidence="2" id="KW-0808">Transferase</keyword>
<keyword evidence="2" id="KW-0489">Methyltransferase</keyword>
<proteinExistence type="predicted"/>
<accession>E3JB39</accession>
<dbReference type="InterPro" id="IPR029063">
    <property type="entry name" value="SAM-dependent_MTases_sf"/>
</dbReference>
<dbReference type="Proteomes" id="UP000002484">
    <property type="component" value="Chromosome"/>
</dbReference>
<dbReference type="PANTHER" id="PTHR42912">
    <property type="entry name" value="METHYLTRANSFERASE"/>
    <property type="match status" value="1"/>
</dbReference>
<dbReference type="KEGG" id="fri:FraEuI1c_6690"/>
<dbReference type="eggNOG" id="COG2226">
    <property type="taxonomic scope" value="Bacteria"/>
</dbReference>
<dbReference type="SUPFAM" id="SSF53335">
    <property type="entry name" value="S-adenosyl-L-methionine-dependent methyltransferases"/>
    <property type="match status" value="1"/>
</dbReference>
<reference evidence="2 3" key="1">
    <citation type="submission" date="2010-10" db="EMBL/GenBank/DDBJ databases">
        <title>Complete sequence of Frankia sp. EuI1c.</title>
        <authorList>
            <consortium name="US DOE Joint Genome Institute"/>
            <person name="Lucas S."/>
            <person name="Copeland A."/>
            <person name="Lapidus A."/>
            <person name="Cheng J.-F."/>
            <person name="Bruce D."/>
            <person name="Goodwin L."/>
            <person name="Pitluck S."/>
            <person name="Chertkov O."/>
            <person name="Detter J.C."/>
            <person name="Han C."/>
            <person name="Tapia R."/>
            <person name="Land M."/>
            <person name="Hauser L."/>
            <person name="Jeffries C."/>
            <person name="Kyrpides N."/>
            <person name="Ivanova N."/>
            <person name="Mikhailova N."/>
            <person name="Beauchemin N."/>
            <person name="Sen A."/>
            <person name="Sur S.A."/>
            <person name="Gtari M."/>
            <person name="Wall L."/>
            <person name="Tisa L."/>
            <person name="Woyke T."/>
        </authorList>
    </citation>
    <scope>NUCLEOTIDE SEQUENCE [LARGE SCALE GENOMIC DNA]</scope>
    <source>
        <strain evidence="3">DSM 45817 / CECT 9037 / EuI1c</strain>
    </source>
</reference>
<evidence type="ECO:0000259" key="1">
    <source>
        <dbReference type="Pfam" id="PF08241"/>
    </source>
</evidence>
<name>E3JB39_PSEI1</name>
<dbReference type="Gene3D" id="1.10.8.900">
    <property type="match status" value="1"/>
</dbReference>
<dbReference type="GO" id="GO:0032259">
    <property type="term" value="P:methylation"/>
    <property type="evidence" value="ECO:0007669"/>
    <property type="project" value="UniProtKB-KW"/>
</dbReference>
<dbReference type="OrthoDB" id="9805171at2"/>
<gene>
    <name evidence="2" type="ordered locus">FraEuI1c_6690</name>
</gene>